<keyword evidence="2" id="KW-1185">Reference proteome</keyword>
<gene>
    <name evidence="1" type="ORF">EK21DRAFT_65398</name>
</gene>
<protein>
    <submittedName>
        <fullName evidence="1">Uncharacterized protein</fullName>
    </submittedName>
</protein>
<comment type="caution">
    <text evidence="1">The sequence shown here is derived from an EMBL/GenBank/DDBJ whole genome shotgun (WGS) entry which is preliminary data.</text>
</comment>
<sequence length="65" mass="7590">EEVALSDRNKALSLHEMGGEFLSIGRRERQETNHIKWLKRMGTMRWKDSCKYPPLEAESQNSLVT</sequence>
<reference evidence="1" key="1">
    <citation type="journal article" date="2020" name="Stud. Mycol.">
        <title>101 Dothideomycetes genomes: a test case for predicting lifestyles and emergence of pathogens.</title>
        <authorList>
            <person name="Haridas S."/>
            <person name="Albert R."/>
            <person name="Binder M."/>
            <person name="Bloem J."/>
            <person name="Labutti K."/>
            <person name="Salamov A."/>
            <person name="Andreopoulos B."/>
            <person name="Baker S."/>
            <person name="Barry K."/>
            <person name="Bills G."/>
            <person name="Bluhm B."/>
            <person name="Cannon C."/>
            <person name="Castanera R."/>
            <person name="Culley D."/>
            <person name="Daum C."/>
            <person name="Ezra D."/>
            <person name="Gonzalez J."/>
            <person name="Henrissat B."/>
            <person name="Kuo A."/>
            <person name="Liang C."/>
            <person name="Lipzen A."/>
            <person name="Lutzoni F."/>
            <person name="Magnuson J."/>
            <person name="Mondo S."/>
            <person name="Nolan M."/>
            <person name="Ohm R."/>
            <person name="Pangilinan J."/>
            <person name="Park H.-J."/>
            <person name="Ramirez L."/>
            <person name="Alfaro M."/>
            <person name="Sun H."/>
            <person name="Tritt A."/>
            <person name="Yoshinaga Y."/>
            <person name="Zwiers L.-H."/>
            <person name="Turgeon B."/>
            <person name="Goodwin S."/>
            <person name="Spatafora J."/>
            <person name="Crous P."/>
            <person name="Grigoriev I."/>
        </authorList>
    </citation>
    <scope>NUCLEOTIDE SEQUENCE</scope>
    <source>
        <strain evidence="1">CBS 110217</strain>
    </source>
</reference>
<dbReference type="EMBL" id="ML978189">
    <property type="protein sequence ID" value="KAF2030474.1"/>
    <property type="molecule type" value="Genomic_DNA"/>
</dbReference>
<evidence type="ECO:0000313" key="2">
    <source>
        <dbReference type="Proteomes" id="UP000799777"/>
    </source>
</evidence>
<organism evidence="1 2">
    <name type="scientific">Setomelanomma holmii</name>
    <dbReference type="NCBI Taxonomy" id="210430"/>
    <lineage>
        <taxon>Eukaryota</taxon>
        <taxon>Fungi</taxon>
        <taxon>Dikarya</taxon>
        <taxon>Ascomycota</taxon>
        <taxon>Pezizomycotina</taxon>
        <taxon>Dothideomycetes</taxon>
        <taxon>Pleosporomycetidae</taxon>
        <taxon>Pleosporales</taxon>
        <taxon>Pleosporineae</taxon>
        <taxon>Phaeosphaeriaceae</taxon>
        <taxon>Setomelanomma</taxon>
    </lineage>
</organism>
<feature type="non-terminal residue" evidence="1">
    <location>
        <position position="1"/>
    </location>
</feature>
<proteinExistence type="predicted"/>
<dbReference type="Proteomes" id="UP000799777">
    <property type="component" value="Unassembled WGS sequence"/>
</dbReference>
<name>A0A9P4HB45_9PLEO</name>
<dbReference type="AlphaFoldDB" id="A0A9P4HB45"/>
<evidence type="ECO:0000313" key="1">
    <source>
        <dbReference type="EMBL" id="KAF2030474.1"/>
    </source>
</evidence>
<accession>A0A9P4HB45</accession>